<feature type="domain" description="Major facilitator superfamily (MFS) profile" evidence="5">
    <location>
        <begin position="205"/>
        <end position="387"/>
    </location>
</feature>
<proteinExistence type="predicted"/>
<feature type="transmembrane region" description="Helical" evidence="4">
    <location>
        <begin position="295"/>
        <end position="316"/>
    </location>
</feature>
<feature type="transmembrane region" description="Helical" evidence="4">
    <location>
        <begin position="75"/>
        <end position="95"/>
    </location>
</feature>
<dbReference type="Pfam" id="PF07690">
    <property type="entry name" value="MFS_1"/>
    <property type="match status" value="1"/>
</dbReference>
<name>A0AAU8ALY5_9RHOB</name>
<feature type="transmembrane region" description="Helical" evidence="4">
    <location>
        <begin position="328"/>
        <end position="349"/>
    </location>
</feature>
<accession>A0AAU8ALY5</accession>
<dbReference type="InterPro" id="IPR020846">
    <property type="entry name" value="MFS_dom"/>
</dbReference>
<feature type="transmembrane region" description="Helical" evidence="4">
    <location>
        <begin position="7"/>
        <end position="27"/>
    </location>
</feature>
<feature type="transmembrane region" description="Helical" evidence="4">
    <location>
        <begin position="168"/>
        <end position="188"/>
    </location>
</feature>
<evidence type="ECO:0000313" key="6">
    <source>
        <dbReference type="EMBL" id="XCC95386.1"/>
    </source>
</evidence>
<feature type="transmembrane region" description="Helical" evidence="4">
    <location>
        <begin position="355"/>
        <end position="377"/>
    </location>
</feature>
<gene>
    <name evidence="6" type="ORF">PVT71_20065</name>
</gene>
<evidence type="ECO:0000256" key="3">
    <source>
        <dbReference type="ARBA" id="ARBA00023136"/>
    </source>
</evidence>
<dbReference type="InterPro" id="IPR011701">
    <property type="entry name" value="MFS"/>
</dbReference>
<feature type="transmembrane region" description="Helical" evidence="4">
    <location>
        <begin position="272"/>
        <end position="289"/>
    </location>
</feature>
<evidence type="ECO:0000256" key="2">
    <source>
        <dbReference type="ARBA" id="ARBA00022989"/>
    </source>
</evidence>
<dbReference type="InterPro" id="IPR052714">
    <property type="entry name" value="MFS_Exporter"/>
</dbReference>
<feature type="transmembrane region" description="Helical" evidence="4">
    <location>
        <begin position="39"/>
        <end position="63"/>
    </location>
</feature>
<keyword evidence="2 4" id="KW-1133">Transmembrane helix</keyword>
<dbReference type="RefSeq" id="WP_353474226.1">
    <property type="nucleotide sequence ID" value="NZ_CP123385.1"/>
</dbReference>
<evidence type="ECO:0000256" key="4">
    <source>
        <dbReference type="SAM" id="Phobius"/>
    </source>
</evidence>
<dbReference type="EMBL" id="CP123385">
    <property type="protein sequence ID" value="XCC95386.1"/>
    <property type="molecule type" value="Genomic_DNA"/>
</dbReference>
<dbReference type="AlphaFoldDB" id="A0AAU8ALY5"/>
<feature type="transmembrane region" description="Helical" evidence="4">
    <location>
        <begin position="242"/>
        <end position="260"/>
    </location>
</feature>
<sequence length="387" mass="39434">MKSPTMGAALPVMGVVFVSFLVIGIGLPSLPLHVHQDLGFGPGIVGLVAGSQFCAALVSRLWAGNLADRRGAKRAVELGLILAVFGGLTYCVSLQSTAPVLAASVLVLARTLIGAAESLIITGGIAWGLGLVSAGQEGKAISWIGMSMFAAFAFSGPLGGFLYKQFGFWAIALPTLIVPGAVLLWVRGMPKVAPTGNRQGSALSVLRSVMLAGIAFSLSGVTFGAMVSFVVLYYAAQGWNGEFLAFSVFAAALLLTRLVAGGLPDRLGGARVALVCLVIQAVGLFIVVLSPGMMLATLGVALAGVGFSLVFPGLGLEAILRAPEQQRGLAMGTYNAFLDLTLGLGSPLLGAAAHVFGLGAVFAVAGLGALLAIPLVLRLQRAPHTGQ</sequence>
<dbReference type="PANTHER" id="PTHR23531">
    <property type="entry name" value="QUINOLENE RESISTANCE PROTEIN NORA"/>
    <property type="match status" value="1"/>
</dbReference>
<dbReference type="NCBIfam" id="NF009048">
    <property type="entry name" value="PRK12382.1"/>
    <property type="match status" value="1"/>
</dbReference>
<keyword evidence="3 4" id="KW-0472">Membrane</keyword>
<protein>
    <submittedName>
        <fullName evidence="6">Arabinose transporter</fullName>
    </submittedName>
</protein>
<feature type="transmembrane region" description="Helical" evidence="4">
    <location>
        <begin position="141"/>
        <end position="162"/>
    </location>
</feature>
<feature type="transmembrane region" description="Helical" evidence="4">
    <location>
        <begin position="101"/>
        <end position="129"/>
    </location>
</feature>
<dbReference type="SUPFAM" id="SSF103473">
    <property type="entry name" value="MFS general substrate transporter"/>
    <property type="match status" value="1"/>
</dbReference>
<dbReference type="GO" id="GO:0022857">
    <property type="term" value="F:transmembrane transporter activity"/>
    <property type="evidence" value="ECO:0007669"/>
    <property type="project" value="InterPro"/>
</dbReference>
<evidence type="ECO:0000259" key="5">
    <source>
        <dbReference type="PROSITE" id="PS50850"/>
    </source>
</evidence>
<feature type="transmembrane region" description="Helical" evidence="4">
    <location>
        <begin position="209"/>
        <end position="236"/>
    </location>
</feature>
<evidence type="ECO:0000256" key="1">
    <source>
        <dbReference type="ARBA" id="ARBA00022692"/>
    </source>
</evidence>
<keyword evidence="1 4" id="KW-0812">Transmembrane</keyword>
<dbReference type="PROSITE" id="PS50850">
    <property type="entry name" value="MFS"/>
    <property type="match status" value="1"/>
</dbReference>
<dbReference type="Gene3D" id="1.20.1250.20">
    <property type="entry name" value="MFS general substrate transporter like domains"/>
    <property type="match status" value="1"/>
</dbReference>
<dbReference type="PANTHER" id="PTHR23531:SF1">
    <property type="entry name" value="QUINOLENE RESISTANCE PROTEIN NORA"/>
    <property type="match status" value="1"/>
</dbReference>
<organism evidence="6">
    <name type="scientific">Alloyangia sp. H15</name>
    <dbReference type="NCBI Taxonomy" id="3029062"/>
    <lineage>
        <taxon>Bacteria</taxon>
        <taxon>Pseudomonadati</taxon>
        <taxon>Pseudomonadota</taxon>
        <taxon>Alphaproteobacteria</taxon>
        <taxon>Rhodobacterales</taxon>
        <taxon>Roseobacteraceae</taxon>
        <taxon>Alloyangia</taxon>
    </lineage>
</organism>
<reference evidence="6" key="1">
    <citation type="submission" date="2023-02" db="EMBL/GenBank/DDBJ databases">
        <title>Description and genomic characterization of Salipiger bruguierae sp. nov., isolated from the sediment of mangrove plant Bruguiera sexangula.</title>
        <authorList>
            <person name="Long M."/>
        </authorList>
    </citation>
    <scope>NUCLEOTIDE SEQUENCE</scope>
    <source>
        <strain evidence="6">H15</strain>
    </source>
</reference>
<dbReference type="InterPro" id="IPR036259">
    <property type="entry name" value="MFS_trans_sf"/>
</dbReference>